<dbReference type="OrthoDB" id="6600151at2759"/>
<evidence type="ECO:0000256" key="1">
    <source>
        <dbReference type="SAM" id="Phobius"/>
    </source>
</evidence>
<feature type="transmembrane region" description="Helical" evidence="1">
    <location>
        <begin position="16"/>
        <end position="35"/>
    </location>
</feature>
<dbReference type="AlphaFoldDB" id="A0A7R9L6I8"/>
<name>A0A7R9L6I8_9ACAR</name>
<keyword evidence="1" id="KW-0812">Transmembrane</keyword>
<reference evidence="2" key="1">
    <citation type="submission" date="2020-11" db="EMBL/GenBank/DDBJ databases">
        <authorList>
            <person name="Tran Van P."/>
        </authorList>
    </citation>
    <scope>NUCLEOTIDE SEQUENCE</scope>
</reference>
<dbReference type="EMBL" id="CAJPIZ010017815">
    <property type="protein sequence ID" value="CAG2116274.1"/>
    <property type="molecule type" value="Genomic_DNA"/>
</dbReference>
<keyword evidence="1" id="KW-1133">Transmembrane helix</keyword>
<keyword evidence="1" id="KW-0472">Membrane</keyword>
<organism evidence="2">
    <name type="scientific">Medioppia subpectinata</name>
    <dbReference type="NCBI Taxonomy" id="1979941"/>
    <lineage>
        <taxon>Eukaryota</taxon>
        <taxon>Metazoa</taxon>
        <taxon>Ecdysozoa</taxon>
        <taxon>Arthropoda</taxon>
        <taxon>Chelicerata</taxon>
        <taxon>Arachnida</taxon>
        <taxon>Acari</taxon>
        <taxon>Acariformes</taxon>
        <taxon>Sarcoptiformes</taxon>
        <taxon>Oribatida</taxon>
        <taxon>Brachypylina</taxon>
        <taxon>Oppioidea</taxon>
        <taxon>Oppiidae</taxon>
        <taxon>Medioppia</taxon>
    </lineage>
</organism>
<gene>
    <name evidence="2" type="ORF">OSB1V03_LOCUS16235</name>
</gene>
<evidence type="ECO:0000313" key="3">
    <source>
        <dbReference type="Proteomes" id="UP000759131"/>
    </source>
</evidence>
<dbReference type="EMBL" id="OC872390">
    <property type="protein sequence ID" value="CAD7635844.1"/>
    <property type="molecule type" value="Genomic_DNA"/>
</dbReference>
<protein>
    <submittedName>
        <fullName evidence="2">Uncharacterized protein</fullName>
    </submittedName>
</protein>
<dbReference type="Proteomes" id="UP000759131">
    <property type="component" value="Unassembled WGS sequence"/>
</dbReference>
<proteinExistence type="predicted"/>
<keyword evidence="3" id="KW-1185">Reference proteome</keyword>
<evidence type="ECO:0000313" key="2">
    <source>
        <dbReference type="EMBL" id="CAD7635844.1"/>
    </source>
</evidence>
<accession>A0A7R9L6I8</accession>
<sequence>MDVAVIKQGWDEVPTLFFSVGIGVVAGVCMVYRVAHTPPGGHITRFKERYMGDRDLDRLMTGISRDLIEKFISLTLVSYQMGGSMFRSMGCGTGRSPTSVPCCKNLRISFSSVIPLSIHIFSTCGTRT</sequence>